<sequence length="196" mass="20900">MSLLSCASLLLTACTVVDLDAEGKPIIPPDPDAKASYSNQTPQQVVAQSWDSKVMASAHSQALDWGGLLEKSRSLTPGKSLSVFVKASGEVTAVNRVSEREQNLAMTINGQPVSVQLGPVVRSNAIRDAAGFNFEEFTNQVQFAQLTKALNRQAVKQLPPVDASWQGKTVEALMAVTVRQDGVQEAVALSLKPEAP</sequence>
<evidence type="ECO:0000313" key="1">
    <source>
        <dbReference type="EMBL" id="KOC92064.1"/>
    </source>
</evidence>
<dbReference type="EMBL" id="JRXE01000002">
    <property type="protein sequence ID" value="KOC92620.1"/>
    <property type="molecule type" value="Genomic_DNA"/>
</dbReference>
<evidence type="ECO:0008006" key="5">
    <source>
        <dbReference type="Google" id="ProtNLM"/>
    </source>
</evidence>
<keyword evidence="4" id="KW-1185">Reference proteome</keyword>
<dbReference type="EMBL" id="JRXF01000022">
    <property type="protein sequence ID" value="KOC92064.1"/>
    <property type="molecule type" value="Genomic_DNA"/>
</dbReference>
<dbReference type="Pfam" id="PF10054">
    <property type="entry name" value="DUF2291"/>
    <property type="match status" value="1"/>
</dbReference>
<dbReference type="InterPro" id="IPR014582">
    <property type="entry name" value="UCP033535_lipo"/>
</dbReference>
<protein>
    <recommendedName>
        <fullName evidence="5">Lipoprotein</fullName>
    </recommendedName>
</protein>
<dbReference type="Proteomes" id="UP000036851">
    <property type="component" value="Unassembled WGS sequence"/>
</dbReference>
<dbReference type="STRING" id="1560201.NG42_02220"/>
<proteinExistence type="predicted"/>
<evidence type="ECO:0000313" key="2">
    <source>
        <dbReference type="EMBL" id="KOC92620.1"/>
    </source>
</evidence>
<dbReference type="PATRIC" id="fig|1560201.3.peg.473"/>
<dbReference type="Proteomes" id="UP000037088">
    <property type="component" value="Unassembled WGS sequence"/>
</dbReference>
<dbReference type="SUPFAM" id="SSF141318">
    <property type="entry name" value="TM0957-like"/>
    <property type="match status" value="1"/>
</dbReference>
<evidence type="ECO:0000313" key="3">
    <source>
        <dbReference type="Proteomes" id="UP000036851"/>
    </source>
</evidence>
<comment type="caution">
    <text evidence="2">The sequence shown here is derived from an EMBL/GenBank/DDBJ whole genome shotgun (WGS) entry which is preliminary data.</text>
</comment>
<evidence type="ECO:0000313" key="4">
    <source>
        <dbReference type="Proteomes" id="UP000037088"/>
    </source>
</evidence>
<reference evidence="3 4" key="1">
    <citation type="journal article" date="2015" name="Int. J. Syst. Evol. Microbiol.">
        <title>Erwinia iniecta sp. nov., isolated from Russian wheat aphids (Diuraphis noxia).</title>
        <authorList>
            <person name="Campillo T."/>
            <person name="Luna E."/>
            <person name="Portier P."/>
            <person name="Fischer-Le Saux M."/>
            <person name="Lapitan N."/>
            <person name="Tisserat N.A."/>
            <person name="Leach J.E."/>
        </authorList>
    </citation>
    <scope>NUCLEOTIDE SEQUENCE [LARGE SCALE GENOMIC DNA]</scope>
    <source>
        <strain evidence="2 4">B120</strain>
        <strain evidence="1 3">B149</strain>
    </source>
</reference>
<dbReference type="AlphaFoldDB" id="A0A0L7TB77"/>
<name>A0A0L7TB77_9GAMM</name>
<dbReference type="InterPro" id="IPR036215">
    <property type="entry name" value="TM0957-like_sf"/>
</dbReference>
<accession>A0A0L7TB77</accession>
<gene>
    <name evidence="2" type="ORF">NG42_02220</name>
    <name evidence="1" type="ORF">NG43_14235</name>
</gene>
<organism evidence="2 4">
    <name type="scientific">Winslowiella iniecta</name>
    <dbReference type="NCBI Taxonomy" id="1560201"/>
    <lineage>
        <taxon>Bacteria</taxon>
        <taxon>Pseudomonadati</taxon>
        <taxon>Pseudomonadota</taxon>
        <taxon>Gammaproteobacteria</taxon>
        <taxon>Enterobacterales</taxon>
        <taxon>Erwiniaceae</taxon>
        <taxon>Winslowiella</taxon>
    </lineage>
</organism>
<dbReference type="PIRSF" id="PIRSF033535">
    <property type="entry name" value="UCP033535_plp"/>
    <property type="match status" value="1"/>
</dbReference>